<evidence type="ECO:0000256" key="6">
    <source>
        <dbReference type="PROSITE-ProRule" id="PRU00703"/>
    </source>
</evidence>
<feature type="domain" description="PAC" evidence="9">
    <location>
        <begin position="1015"/>
        <end position="1067"/>
    </location>
</feature>
<protein>
    <recommendedName>
        <fullName evidence="2">histidine kinase</fullName>
        <ecNumber evidence="2">2.7.13.3</ecNumber>
    </recommendedName>
</protein>
<dbReference type="Gene3D" id="2.10.70.100">
    <property type="match status" value="2"/>
</dbReference>
<dbReference type="InterPro" id="IPR013656">
    <property type="entry name" value="PAS_4"/>
</dbReference>
<dbReference type="NCBIfam" id="TIGR00229">
    <property type="entry name" value="sensory_box"/>
    <property type="match status" value="9"/>
</dbReference>
<feature type="domain" description="PAC" evidence="9">
    <location>
        <begin position="1272"/>
        <end position="1323"/>
    </location>
</feature>
<dbReference type="SMART" id="SM00387">
    <property type="entry name" value="HATPase_c"/>
    <property type="match status" value="1"/>
</dbReference>
<feature type="domain" description="PAC" evidence="9">
    <location>
        <begin position="363"/>
        <end position="415"/>
    </location>
</feature>
<evidence type="ECO:0000256" key="3">
    <source>
        <dbReference type="ARBA" id="ARBA00022553"/>
    </source>
</evidence>
<dbReference type="Gene3D" id="3.30.565.10">
    <property type="entry name" value="Histidine kinase-like ATPase, C-terminal domain"/>
    <property type="match status" value="1"/>
</dbReference>
<dbReference type="Pfam" id="PF13426">
    <property type="entry name" value="PAS_9"/>
    <property type="match status" value="3"/>
</dbReference>
<dbReference type="Pfam" id="PF08447">
    <property type="entry name" value="PAS_3"/>
    <property type="match status" value="6"/>
</dbReference>
<sequence length="1654" mass="189437">MNIPRLHLFDHNLQKPLLMMPPNTPVAEAIAQMYQAQTSCVLVIAKDELRGILTQTDVLRGIANRMTFADLTVGELMSQPVVTVHEAELEDLPNILQRFHQHQIRHLPVLDDQGGVLCVVTLEEVKTAQLEQEVVRREQMSELLLQSDAQYQTSEARFNDILNSAISTCIVCFRVFTNFDWEYVYHSVGCETVFGYPSQEFFSNKHLWLSQVHPDDVETVIMPGFADIFAAKTFDFEYRFKHKDGSLRWIAATHSSRYDPKADCWVVTATNIDISERKQAEAALRKSEERWQLAIVGTDEAIWDWDILTNHTYRSDRWFEMLGYERHEMSTFDDEWSIRIHPDDYNRVMAAQAAYLRREVPVYYTEYRLRCKDGNYKWFRSRAKGVWDEQGNPIRLVGSLGDITGRKSIELDLIRSETQYRLLFENNPNPMWIFDPETLSFLAVNQAAIYKYGYSQAEFLSMTVLDICPREKIPALLRSMSDFGVFSSAIYVGEAKHCTRDGTLIDVEVNSHPIAWLGKPAKFALAKDITAQKAALRELQEIEIELRESKRFIEQVISHSPQLLYIFEPTTGSNIYLNGQSVDILGYTPEEIKARGVKFFLDVLHPDDLYLLERNLNYWQNAADGEVLTTEWRMKHKNGSWRWLRSRDVVFARDENHFPCKVLGTTQDITDSKLAELEIIHSRDLLEAIYNGSTDALFLVNPQTLLIIDCNQQAVQVFAASGKEELIGSDGQTLQKQRFTPDEVTSVIEELNHQGFWSREVEYITKQGKFFWGNLAVKQIYVAGEEIHLVRVTDISQRKLAEIALHEREMMLRSIGDNLPNGAVYQIVRELDGSDRFSYFSAGIERLMEVRAEDVLADATLLYRQLCAEDIPSFVQAVEESYCHLSVFDIQLRVCTPSGMWKWVQLRSTPRQLPDGRVAWDGLIVDVTDIKHTEETLRQSEALLAESQRVARLGNWDYDLATRKITWSQGLFELFQRDPALAAPSYEENLQLYHPQDQQKLHQAVERAVSTGESYKLVLRAFKADGSMIYVEGIGHPQFNPQKQVIRLYGTAQDITSRKQAQEALTKSEEQLRLTLEYTHIGNWDWNLHTNEVIWNYNHYRLLGLDPETSTASYQAWRGVVHPDDINRVEQSVANALEQHSNFEAEYRVIHSDGSVHWLAGKGHGIYDQTGNPVRMLGVIIDINDRKQTEQALREKEHFLSSIYDGVANSIFVVDVVNGDFRFMGLNPAHEQLTGFISHELQGKTPEQVLPPILAATVRQHYQDCIEAGETITYEEYLYLKNQDTWWITNLTPLRDENLNIYRIIGSGINITEQKRAQQMLELQAVVTRNMAEGLCLVRASDGVIVYTNPKFEQIFGYEVSELLGQHISIINYEDEHTKPIEIHEAIAAAATLHGETTYEVQNIKKDGTPFWCRATASVFEHPEYGTVFVAVQQDITEQKQAEEKIKASLKEKEVLLQEIHHRVKNNLGIVSSLLQMQCRRTQDPQANAILRDSQNRIASIALAHEKLYRSNDLANIDFAQYIPDLTTHLFDSYNVKSSCIQLSIQVEETSLDLETAIPCGLIINELVSNALKYAFPNNREGEIQVRLFQQSDRTLTLIVRDNGIGLPVEFDGKKTKTLGITLVQGLVQQLRGKLEIQSQSGTEFKISFTTGRV</sequence>
<dbReference type="PROSITE" id="PS50109">
    <property type="entry name" value="HIS_KIN"/>
    <property type="match status" value="1"/>
</dbReference>
<evidence type="ECO:0000256" key="2">
    <source>
        <dbReference type="ARBA" id="ARBA00012438"/>
    </source>
</evidence>
<dbReference type="Gene3D" id="3.30.450.20">
    <property type="entry name" value="PAS domain"/>
    <property type="match status" value="10"/>
</dbReference>
<comment type="catalytic activity">
    <reaction evidence="1">
        <text>ATP + protein L-histidine = ADP + protein N-phospho-L-histidine.</text>
        <dbReference type="EC" id="2.7.13.3"/>
    </reaction>
</comment>
<proteinExistence type="predicted"/>
<feature type="domain" description="PAS" evidence="8">
    <location>
        <begin position="549"/>
        <end position="626"/>
    </location>
</feature>
<feature type="domain" description="PAS" evidence="8">
    <location>
        <begin position="416"/>
        <end position="465"/>
    </location>
</feature>
<dbReference type="InterPro" id="IPR001610">
    <property type="entry name" value="PAC"/>
</dbReference>
<dbReference type="Proteomes" id="UP000217507">
    <property type="component" value="Chromosome"/>
</dbReference>
<evidence type="ECO:0000259" key="9">
    <source>
        <dbReference type="PROSITE" id="PS50113"/>
    </source>
</evidence>
<evidence type="ECO:0000313" key="11">
    <source>
        <dbReference type="EMBL" id="BAY67714.1"/>
    </source>
</evidence>
<dbReference type="InterPro" id="IPR005467">
    <property type="entry name" value="His_kinase_dom"/>
</dbReference>
<dbReference type="Pfam" id="PF08448">
    <property type="entry name" value="PAS_4"/>
    <property type="match status" value="1"/>
</dbReference>
<reference evidence="11 12" key="1">
    <citation type="submission" date="2017-06" db="EMBL/GenBank/DDBJ databases">
        <title>Genome sequencing of cyanobaciteial culture collection at National Institute for Environmental Studies (NIES).</title>
        <authorList>
            <person name="Hirose Y."/>
            <person name="Shimura Y."/>
            <person name="Fujisawa T."/>
            <person name="Nakamura Y."/>
            <person name="Kawachi M."/>
        </authorList>
    </citation>
    <scope>NUCLEOTIDE SEQUENCE [LARGE SCALE GENOMIC DNA]</scope>
    <source>
        <strain evidence="11 12">NIES-23</strain>
    </source>
</reference>
<dbReference type="Pfam" id="PF02518">
    <property type="entry name" value="HATPase_c"/>
    <property type="match status" value="1"/>
</dbReference>
<dbReference type="SMART" id="SM00086">
    <property type="entry name" value="PAC"/>
    <property type="match status" value="10"/>
</dbReference>
<feature type="domain" description="PAC" evidence="9">
    <location>
        <begin position="888"/>
        <end position="939"/>
    </location>
</feature>
<dbReference type="EC" id="2.7.13.3" evidence="2"/>
<dbReference type="InterPro" id="IPR035965">
    <property type="entry name" value="PAS-like_dom_sf"/>
</dbReference>
<dbReference type="SUPFAM" id="SSF54631">
    <property type="entry name" value="CBS-domain pair"/>
    <property type="match status" value="1"/>
</dbReference>
<dbReference type="InterPro" id="IPR011495">
    <property type="entry name" value="Sig_transdc_His_kin_sub2_dim/P"/>
</dbReference>
<evidence type="ECO:0000256" key="4">
    <source>
        <dbReference type="ARBA" id="ARBA00022679"/>
    </source>
</evidence>
<dbReference type="PANTHER" id="PTHR43304:SF1">
    <property type="entry name" value="PAC DOMAIN-CONTAINING PROTEIN"/>
    <property type="match status" value="1"/>
</dbReference>
<dbReference type="InterPro" id="IPR036890">
    <property type="entry name" value="HATPase_C_sf"/>
</dbReference>
<name>A0A1Z4KFG6_ANAVA</name>
<dbReference type="SUPFAM" id="SSF55874">
    <property type="entry name" value="ATPase domain of HSP90 chaperone/DNA topoisomerase II/histidine kinase"/>
    <property type="match status" value="1"/>
</dbReference>
<feature type="domain" description="PAC" evidence="9">
    <location>
        <begin position="1397"/>
        <end position="1448"/>
    </location>
</feature>
<dbReference type="Pfam" id="PF07568">
    <property type="entry name" value="HisKA_2"/>
    <property type="match status" value="1"/>
</dbReference>
<feature type="domain" description="PAS" evidence="8">
    <location>
        <begin position="1196"/>
        <end position="1269"/>
    </location>
</feature>
<evidence type="ECO:0000259" key="10">
    <source>
        <dbReference type="PROSITE" id="PS51371"/>
    </source>
</evidence>
<keyword evidence="6" id="KW-0129">CBS domain</keyword>
<evidence type="ECO:0000256" key="1">
    <source>
        <dbReference type="ARBA" id="ARBA00000085"/>
    </source>
</evidence>
<dbReference type="Gene3D" id="3.10.580.10">
    <property type="entry name" value="CBS-domain"/>
    <property type="match status" value="1"/>
</dbReference>
<feature type="domain" description="PAC" evidence="9">
    <location>
        <begin position="628"/>
        <end position="681"/>
    </location>
</feature>
<feature type="domain" description="CBS" evidence="10">
    <location>
        <begin position="77"/>
        <end position="135"/>
    </location>
</feature>
<dbReference type="Pfam" id="PF00571">
    <property type="entry name" value="CBS"/>
    <property type="match status" value="2"/>
</dbReference>
<dbReference type="GO" id="GO:0004673">
    <property type="term" value="F:protein histidine kinase activity"/>
    <property type="evidence" value="ECO:0007669"/>
    <property type="project" value="UniProtKB-EC"/>
</dbReference>
<accession>A0A1Z4KFG6</accession>
<dbReference type="InterPro" id="IPR003594">
    <property type="entry name" value="HATPase_dom"/>
</dbReference>
<dbReference type="InterPro" id="IPR046342">
    <property type="entry name" value="CBS_dom_sf"/>
</dbReference>
<dbReference type="PROSITE" id="PS51371">
    <property type="entry name" value="CBS"/>
    <property type="match status" value="2"/>
</dbReference>
<dbReference type="InterPro" id="IPR052162">
    <property type="entry name" value="Sensor_kinase/Photoreceptor"/>
</dbReference>
<organism evidence="11 12">
    <name type="scientific">Trichormus variabilis NIES-23</name>
    <dbReference type="NCBI Taxonomy" id="1973479"/>
    <lineage>
        <taxon>Bacteria</taxon>
        <taxon>Bacillati</taxon>
        <taxon>Cyanobacteriota</taxon>
        <taxon>Cyanophyceae</taxon>
        <taxon>Nostocales</taxon>
        <taxon>Nostocaceae</taxon>
        <taxon>Trichormus</taxon>
    </lineage>
</organism>
<evidence type="ECO:0000313" key="12">
    <source>
        <dbReference type="Proteomes" id="UP000217507"/>
    </source>
</evidence>
<dbReference type="SMART" id="SM00116">
    <property type="entry name" value="CBS"/>
    <property type="match status" value="2"/>
</dbReference>
<feature type="domain" description="PAS" evidence="8">
    <location>
        <begin position="1068"/>
        <end position="1140"/>
    </location>
</feature>
<evidence type="ECO:0000256" key="5">
    <source>
        <dbReference type="ARBA" id="ARBA00022777"/>
    </source>
</evidence>
<dbReference type="InterPro" id="IPR000644">
    <property type="entry name" value="CBS_dom"/>
</dbReference>
<gene>
    <name evidence="11" type="ORF">NIES23_04960</name>
</gene>
<feature type="domain" description="PAC" evidence="9">
    <location>
        <begin position="1143"/>
        <end position="1195"/>
    </location>
</feature>
<keyword evidence="5 11" id="KW-0418">Kinase</keyword>
<dbReference type="PANTHER" id="PTHR43304">
    <property type="entry name" value="PHYTOCHROME-LIKE PROTEIN CPH1"/>
    <property type="match status" value="1"/>
</dbReference>
<dbReference type="InterPro" id="IPR000014">
    <property type="entry name" value="PAS"/>
</dbReference>
<keyword evidence="3" id="KW-0597">Phosphoprotein</keyword>
<dbReference type="SMART" id="SM00091">
    <property type="entry name" value="PAS"/>
    <property type="match status" value="9"/>
</dbReference>
<dbReference type="InterPro" id="IPR013655">
    <property type="entry name" value="PAS_fold_3"/>
</dbReference>
<dbReference type="EMBL" id="AP018216">
    <property type="protein sequence ID" value="BAY67714.1"/>
    <property type="molecule type" value="Genomic_DNA"/>
</dbReference>
<feature type="domain" description="CBS" evidence="10">
    <location>
        <begin position="13"/>
        <end position="71"/>
    </location>
</feature>
<keyword evidence="4" id="KW-0808">Transferase</keyword>
<dbReference type="InterPro" id="IPR000700">
    <property type="entry name" value="PAS-assoc_C"/>
</dbReference>
<evidence type="ECO:0000259" key="7">
    <source>
        <dbReference type="PROSITE" id="PS50109"/>
    </source>
</evidence>
<evidence type="ECO:0000259" key="8">
    <source>
        <dbReference type="PROSITE" id="PS50112"/>
    </source>
</evidence>
<feature type="domain" description="PAS" evidence="8">
    <location>
        <begin position="1342"/>
        <end position="1390"/>
    </location>
</feature>
<dbReference type="PROSITE" id="PS50112">
    <property type="entry name" value="PAS"/>
    <property type="match status" value="5"/>
</dbReference>
<feature type="domain" description="PAC" evidence="9">
    <location>
        <begin position="234"/>
        <end position="286"/>
    </location>
</feature>
<dbReference type="PROSITE" id="PS50113">
    <property type="entry name" value="PAC"/>
    <property type="match status" value="8"/>
</dbReference>
<dbReference type="CDD" id="cd00130">
    <property type="entry name" value="PAS"/>
    <property type="match status" value="9"/>
</dbReference>
<feature type="domain" description="Histidine kinase" evidence="7">
    <location>
        <begin position="1459"/>
        <end position="1653"/>
    </location>
</feature>
<dbReference type="SUPFAM" id="SSF55785">
    <property type="entry name" value="PYP-like sensor domain (PAS domain)"/>
    <property type="match status" value="10"/>
</dbReference>